<comment type="caution">
    <text evidence="4">The sequence shown here is derived from an EMBL/GenBank/DDBJ whole genome shotgun (WGS) entry which is preliminary data.</text>
</comment>
<dbReference type="InterPro" id="IPR008756">
    <property type="entry name" value="Peptidase_M56"/>
</dbReference>
<dbReference type="CDD" id="cd07341">
    <property type="entry name" value="M56_BlaR1_MecR1_like"/>
    <property type="match status" value="1"/>
</dbReference>
<dbReference type="OrthoDB" id="1522859at2"/>
<protein>
    <recommendedName>
        <fullName evidence="3">Peptidase M56 domain-containing protein</fullName>
    </recommendedName>
</protein>
<keyword evidence="2" id="KW-0812">Transmembrane</keyword>
<dbReference type="Pfam" id="PF05569">
    <property type="entry name" value="Peptidase_M56"/>
    <property type="match status" value="1"/>
</dbReference>
<reference evidence="4 5" key="1">
    <citation type="submission" date="2019-08" db="EMBL/GenBank/DDBJ databases">
        <title>Ulvibacter marinistellae sp. nov., isolated from a starfish, Patiria pectinifera.</title>
        <authorList>
            <person name="Kawano K."/>
            <person name="Ushijima N."/>
            <person name="Kihara M."/>
            <person name="Itoh H."/>
        </authorList>
    </citation>
    <scope>NUCLEOTIDE SEQUENCE [LARGE SCALE GENOMIC DNA]</scope>
    <source>
        <strain evidence="4 5">KK4</strain>
    </source>
</reference>
<proteinExistence type="predicted"/>
<evidence type="ECO:0000313" key="5">
    <source>
        <dbReference type="Proteomes" id="UP000326994"/>
    </source>
</evidence>
<feature type="transmembrane region" description="Helical" evidence="2">
    <location>
        <begin position="6"/>
        <end position="22"/>
    </location>
</feature>
<dbReference type="PANTHER" id="PTHR34978">
    <property type="entry name" value="POSSIBLE SENSOR-TRANSDUCER PROTEIN BLAR"/>
    <property type="match status" value="1"/>
</dbReference>
<keyword evidence="5" id="KW-1185">Reference proteome</keyword>
<dbReference type="EMBL" id="BKCF01000001">
    <property type="protein sequence ID" value="GEQ84505.1"/>
    <property type="molecule type" value="Genomic_DNA"/>
</dbReference>
<dbReference type="PANTHER" id="PTHR34978:SF3">
    <property type="entry name" value="SLR0241 PROTEIN"/>
    <property type="match status" value="1"/>
</dbReference>
<dbReference type="AlphaFoldDB" id="A0A5J4FWS8"/>
<evidence type="ECO:0000259" key="3">
    <source>
        <dbReference type="Pfam" id="PF05569"/>
    </source>
</evidence>
<feature type="domain" description="Peptidase M56" evidence="3">
    <location>
        <begin position="162"/>
        <end position="236"/>
    </location>
</feature>
<dbReference type="Proteomes" id="UP000326994">
    <property type="component" value="Unassembled WGS sequence"/>
</dbReference>
<feature type="transmembrane region" description="Helical" evidence="2">
    <location>
        <begin position="128"/>
        <end position="147"/>
    </location>
</feature>
<accession>A0A5J4FWS8</accession>
<evidence type="ECO:0000256" key="2">
    <source>
        <dbReference type="SAM" id="Phobius"/>
    </source>
</evidence>
<feature type="region of interest" description="Disordered" evidence="1">
    <location>
        <begin position="656"/>
        <end position="708"/>
    </location>
</feature>
<dbReference type="RefSeq" id="WP_151892468.1">
    <property type="nucleotide sequence ID" value="NZ_BKCF01000001.1"/>
</dbReference>
<sequence>MEAYILKSAACLALFYAFYKLILEQQAMHTFKRFYLLGSFIAAAIIPLIVFTTYVEVAPVAFTNFPISTEILTTEQNLNITPTVNYTPIIIWSLYGLGVLIFGSIFFKNLFQIIKKIQQNPKEKSVSVFRVLLQMATIPHTFFNYVFLNKDDYQNGKIPQEVLMHEEAHAIQKHSIDVLFIELLQVVFWFNPFIWLYKRSIKLNHEFLADRAVLNSGADAYNYSNILLAFSSNASSPVLANSIIHSSNRLTALFSSNAFGQVKKRLTVMKTTASKRATLLRSLLILPVLAVSIYGFSTTKEIAKISEESHIENAINISEEKPLLKVAINGMTIYVNDKKTDIDNFSSEIDAVTKKWSVEDFKLYRVSITTDNTLTPFINRVNRAFKNTALYKQSTSKSDFITIPPVPQENEIENTKTLDHIIAVAKKGGKFIYKDAEISSDEAIALFKKNPEINLYTKNFETETPITTFQDEPLNFDTDNLKFFKLAVDFNTIIVNGKVSSLETFKNDVDAATKDWTEKDFKQTQPRTSFKNTSEDFLNDLDREFKKTKYSKTTGGLSIFWPHLECKPEHLGYGNGYPIVKNYNAKNKTKNQIIKELNNLDGNSTSYRTNNNRATLNQAIAFVTENNIKAFEVVEYNDFGKKTIYLDTRKKIERLNVTDIPPPPSPAPKAPKVKKGEKSNIPPPAPKAPKVLKGEKSNIPSPPPPAPTNSLDYIIDMAKEDVRFQYGKKVISADDAINFIKGHPQSKIRTDYKENKPFAVIIERDGPVNKNGTDVYYDTLKSIRAQKEKNSSGYIEINGETYLYVKNDGVISYKTVHGEAVNEKGEKITQK</sequence>
<feature type="transmembrane region" description="Helical" evidence="2">
    <location>
        <begin position="34"/>
        <end position="55"/>
    </location>
</feature>
<name>A0A5J4FWS8_9FLAO</name>
<gene>
    <name evidence="4" type="ORF">ULMS_00130</name>
</gene>
<feature type="compositionally biased region" description="Pro residues" evidence="1">
    <location>
        <begin position="660"/>
        <end position="669"/>
    </location>
</feature>
<evidence type="ECO:0000256" key="1">
    <source>
        <dbReference type="SAM" id="MobiDB-lite"/>
    </source>
</evidence>
<keyword evidence="2" id="KW-1133">Transmembrane helix</keyword>
<feature type="transmembrane region" description="Helical" evidence="2">
    <location>
        <begin position="178"/>
        <end position="197"/>
    </location>
</feature>
<keyword evidence="2" id="KW-0472">Membrane</keyword>
<organism evidence="4 5">
    <name type="scientific">Patiriisocius marinistellae</name>
    <dbReference type="NCBI Taxonomy" id="2494560"/>
    <lineage>
        <taxon>Bacteria</taxon>
        <taxon>Pseudomonadati</taxon>
        <taxon>Bacteroidota</taxon>
        <taxon>Flavobacteriia</taxon>
        <taxon>Flavobacteriales</taxon>
        <taxon>Flavobacteriaceae</taxon>
        <taxon>Patiriisocius</taxon>
    </lineage>
</organism>
<dbReference type="InterPro" id="IPR052173">
    <property type="entry name" value="Beta-lactam_resp_regulator"/>
</dbReference>
<feature type="transmembrane region" description="Helical" evidence="2">
    <location>
        <begin position="89"/>
        <end position="107"/>
    </location>
</feature>
<evidence type="ECO:0000313" key="4">
    <source>
        <dbReference type="EMBL" id="GEQ84505.1"/>
    </source>
</evidence>
<feature type="transmembrane region" description="Helical" evidence="2">
    <location>
        <begin position="279"/>
        <end position="297"/>
    </location>
</feature>